<protein>
    <submittedName>
        <fullName evidence="1">Molybdopterin synthase sulfur carrier subunit</fullName>
    </submittedName>
</protein>
<accession>A0ABR9T556</accession>
<dbReference type="Pfam" id="PF02597">
    <property type="entry name" value="ThiS"/>
    <property type="match status" value="1"/>
</dbReference>
<dbReference type="InterPro" id="IPR016155">
    <property type="entry name" value="Mopterin_synth/thiamin_S_b"/>
</dbReference>
<organism evidence="1 2">
    <name type="scientific">Sphingobacterium pedocola</name>
    <dbReference type="NCBI Taxonomy" id="2082722"/>
    <lineage>
        <taxon>Bacteria</taxon>
        <taxon>Pseudomonadati</taxon>
        <taxon>Bacteroidota</taxon>
        <taxon>Sphingobacteriia</taxon>
        <taxon>Sphingobacteriales</taxon>
        <taxon>Sphingobacteriaceae</taxon>
        <taxon>Sphingobacterium</taxon>
    </lineage>
</organism>
<comment type="caution">
    <text evidence="1">The sequence shown here is derived from an EMBL/GenBank/DDBJ whole genome shotgun (WGS) entry which is preliminary data.</text>
</comment>
<reference evidence="1 2" key="1">
    <citation type="submission" date="2018-02" db="EMBL/GenBank/DDBJ databases">
        <title>Sphingobacterium KA21.</title>
        <authorList>
            <person name="Vasarhelyi B.M."/>
            <person name="Deshmukh S."/>
            <person name="Balint B."/>
            <person name="Kukolya J."/>
        </authorList>
    </citation>
    <scope>NUCLEOTIDE SEQUENCE [LARGE SCALE GENOMIC DNA]</scope>
    <source>
        <strain evidence="1 2">Ka21</strain>
    </source>
</reference>
<gene>
    <name evidence="1" type="ORF">C4F40_07025</name>
</gene>
<evidence type="ECO:0000313" key="1">
    <source>
        <dbReference type="EMBL" id="MBE8720473.1"/>
    </source>
</evidence>
<dbReference type="EMBL" id="PSKQ01000017">
    <property type="protein sequence ID" value="MBE8720473.1"/>
    <property type="molecule type" value="Genomic_DNA"/>
</dbReference>
<dbReference type="Proteomes" id="UP000618319">
    <property type="component" value="Unassembled WGS sequence"/>
</dbReference>
<evidence type="ECO:0000313" key="2">
    <source>
        <dbReference type="Proteomes" id="UP000618319"/>
    </source>
</evidence>
<sequence>MKIKVRAFGPLLDIMENEYFIEASDTKALLDVLLQQFPGLAGRKIAIAVNGKITSDMVSLQDQDTVALLPPYSGG</sequence>
<proteinExistence type="predicted"/>
<keyword evidence="2" id="KW-1185">Reference proteome</keyword>
<dbReference type="InterPro" id="IPR012675">
    <property type="entry name" value="Beta-grasp_dom_sf"/>
</dbReference>
<dbReference type="InterPro" id="IPR003749">
    <property type="entry name" value="ThiS/MoaD-like"/>
</dbReference>
<dbReference type="CDD" id="cd17040">
    <property type="entry name" value="Ubl_MoaD_like"/>
    <property type="match status" value="1"/>
</dbReference>
<dbReference type="SUPFAM" id="SSF54285">
    <property type="entry name" value="MoaD/ThiS"/>
    <property type="match status" value="1"/>
</dbReference>
<dbReference type="RefSeq" id="WP_196938153.1">
    <property type="nucleotide sequence ID" value="NZ_MU158689.1"/>
</dbReference>
<name>A0ABR9T556_9SPHI</name>
<dbReference type="Gene3D" id="3.10.20.30">
    <property type="match status" value="1"/>
</dbReference>